<organism evidence="1 2">
    <name type="scientific">Acrasis kona</name>
    <dbReference type="NCBI Taxonomy" id="1008807"/>
    <lineage>
        <taxon>Eukaryota</taxon>
        <taxon>Discoba</taxon>
        <taxon>Heterolobosea</taxon>
        <taxon>Tetramitia</taxon>
        <taxon>Eutetramitia</taxon>
        <taxon>Acrasidae</taxon>
        <taxon>Acrasis</taxon>
    </lineage>
</organism>
<keyword evidence="2" id="KW-1185">Reference proteome</keyword>
<sequence>MISRFQRALRANSNVFQGFEKTSPNFKIVPLHVAKLMRHDSDRATSYNFDFENKNDFDCKQKDVDETKSWGTF</sequence>
<dbReference type="Proteomes" id="UP001431209">
    <property type="component" value="Unassembled WGS sequence"/>
</dbReference>
<proteinExistence type="predicted"/>
<dbReference type="AlphaFoldDB" id="A0AAW2YIT4"/>
<dbReference type="EMBL" id="JAOPGA020000167">
    <property type="protein sequence ID" value="KAL0477386.1"/>
    <property type="molecule type" value="Genomic_DNA"/>
</dbReference>
<reference evidence="1 2" key="1">
    <citation type="submission" date="2024-03" db="EMBL/GenBank/DDBJ databases">
        <title>The Acrasis kona genome and developmental transcriptomes reveal deep origins of eukaryotic multicellular pathways.</title>
        <authorList>
            <person name="Sheikh S."/>
            <person name="Fu C.-J."/>
            <person name="Brown M.W."/>
            <person name="Baldauf S.L."/>
        </authorList>
    </citation>
    <scope>NUCLEOTIDE SEQUENCE [LARGE SCALE GENOMIC DNA]</scope>
    <source>
        <strain evidence="1 2">ATCC MYA-3509</strain>
    </source>
</reference>
<comment type="caution">
    <text evidence="1">The sequence shown here is derived from an EMBL/GenBank/DDBJ whole genome shotgun (WGS) entry which is preliminary data.</text>
</comment>
<gene>
    <name evidence="1" type="ORF">AKO1_005747</name>
</gene>
<protein>
    <submittedName>
        <fullName evidence="1">Uncharacterized protein</fullName>
    </submittedName>
</protein>
<evidence type="ECO:0000313" key="1">
    <source>
        <dbReference type="EMBL" id="KAL0477386.1"/>
    </source>
</evidence>
<accession>A0AAW2YIT4</accession>
<evidence type="ECO:0000313" key="2">
    <source>
        <dbReference type="Proteomes" id="UP001431209"/>
    </source>
</evidence>
<name>A0AAW2YIT4_9EUKA</name>